<comment type="cofactor">
    <cofactor evidence="1">
        <name>Mg(2+)</name>
        <dbReference type="ChEBI" id="CHEBI:18420"/>
    </cofactor>
</comment>
<evidence type="ECO:0000313" key="5">
    <source>
        <dbReference type="Proteomes" id="UP000230776"/>
    </source>
</evidence>
<dbReference type="InterPro" id="IPR000086">
    <property type="entry name" value="NUDIX_hydrolase_dom"/>
</dbReference>
<evidence type="ECO:0000256" key="1">
    <source>
        <dbReference type="ARBA" id="ARBA00001946"/>
    </source>
</evidence>
<evidence type="ECO:0000259" key="3">
    <source>
        <dbReference type="PROSITE" id="PS51462"/>
    </source>
</evidence>
<dbReference type="GO" id="GO:0016787">
    <property type="term" value="F:hydrolase activity"/>
    <property type="evidence" value="ECO:0007669"/>
    <property type="project" value="UniProtKB-KW"/>
</dbReference>
<dbReference type="Proteomes" id="UP000230776">
    <property type="component" value="Unassembled WGS sequence"/>
</dbReference>
<dbReference type="EMBL" id="PFAG01000017">
    <property type="protein sequence ID" value="PIR98401.1"/>
    <property type="molecule type" value="Genomic_DNA"/>
</dbReference>
<dbReference type="Gene3D" id="3.90.79.10">
    <property type="entry name" value="Nucleoside Triphosphate Pyrophosphohydrolase"/>
    <property type="match status" value="1"/>
</dbReference>
<dbReference type="Pfam" id="PF00293">
    <property type="entry name" value="NUDIX"/>
    <property type="match status" value="1"/>
</dbReference>
<dbReference type="PANTHER" id="PTHR43046:SF14">
    <property type="entry name" value="MUTT_NUDIX FAMILY PROTEIN"/>
    <property type="match status" value="1"/>
</dbReference>
<comment type="caution">
    <text evidence="4">The sequence shown here is derived from an EMBL/GenBank/DDBJ whole genome shotgun (WGS) entry which is preliminary data.</text>
</comment>
<dbReference type="PANTHER" id="PTHR43046">
    <property type="entry name" value="GDP-MANNOSE MANNOSYL HYDROLASE"/>
    <property type="match status" value="1"/>
</dbReference>
<proteinExistence type="predicted"/>
<evidence type="ECO:0000256" key="2">
    <source>
        <dbReference type="ARBA" id="ARBA00022801"/>
    </source>
</evidence>
<gene>
    <name evidence="4" type="ORF">COT88_01865</name>
</gene>
<dbReference type="InterPro" id="IPR015797">
    <property type="entry name" value="NUDIX_hydrolase-like_dom_sf"/>
</dbReference>
<keyword evidence="2 4" id="KW-0378">Hydrolase</keyword>
<accession>A0A2H0VH45</accession>
<dbReference type="SUPFAM" id="SSF55811">
    <property type="entry name" value="Nudix"/>
    <property type="match status" value="1"/>
</dbReference>
<dbReference type="PROSITE" id="PS51462">
    <property type="entry name" value="NUDIX"/>
    <property type="match status" value="1"/>
</dbReference>
<evidence type="ECO:0000313" key="4">
    <source>
        <dbReference type="EMBL" id="PIR98401.1"/>
    </source>
</evidence>
<name>A0A2H0VH45_9BACT</name>
<dbReference type="CDD" id="cd04683">
    <property type="entry name" value="NUDIX_Hydrolase"/>
    <property type="match status" value="1"/>
</dbReference>
<dbReference type="PROSITE" id="PS00893">
    <property type="entry name" value="NUDIX_BOX"/>
    <property type="match status" value="1"/>
</dbReference>
<reference evidence="5" key="1">
    <citation type="submission" date="2017-09" db="EMBL/GenBank/DDBJ databases">
        <title>Depth-based differentiation of microbial function through sediment-hosted aquifers and enrichment of novel symbionts in the deep terrestrial subsurface.</title>
        <authorList>
            <person name="Probst A.J."/>
            <person name="Ladd B."/>
            <person name="Jarett J.K."/>
            <person name="Geller-Mcgrath D.E."/>
            <person name="Sieber C.M.K."/>
            <person name="Emerson J.B."/>
            <person name="Anantharaman K."/>
            <person name="Thomas B.C."/>
            <person name="Malmstrom R."/>
            <person name="Stieglmeier M."/>
            <person name="Klingl A."/>
            <person name="Woyke T."/>
            <person name="Ryan C.M."/>
            <person name="Banfield J.F."/>
        </authorList>
    </citation>
    <scope>NUCLEOTIDE SEQUENCE [LARGE SCALE GENOMIC DNA]</scope>
</reference>
<sequence length="148" mass="17332">MKTYHKITCAAYLLPEKEGKILLLRRYNTGYEDGNYSVVAGHVDEGESILQTMIREAKEEAGIDIDEKDLELVHVMHRMKASEKDERVDFFFRCKNWLGEIKNMEPHKCDDLSWFELSNLPDNVIPYIKEALNLIDRGQLYSEFGWND</sequence>
<dbReference type="AlphaFoldDB" id="A0A2H0VH45"/>
<feature type="domain" description="Nudix hydrolase" evidence="3">
    <location>
        <begin position="4"/>
        <end position="140"/>
    </location>
</feature>
<organism evidence="4 5">
    <name type="scientific">Candidatus Colwellbacteria bacterium CG10_big_fil_rev_8_21_14_0_10_41_28</name>
    <dbReference type="NCBI Taxonomy" id="1974539"/>
    <lineage>
        <taxon>Bacteria</taxon>
        <taxon>Candidatus Colwelliibacteriota</taxon>
    </lineage>
</organism>
<dbReference type="InterPro" id="IPR020084">
    <property type="entry name" value="NUDIX_hydrolase_CS"/>
</dbReference>
<protein>
    <submittedName>
        <fullName evidence="4">NUDIX hydrolase</fullName>
    </submittedName>
</protein>